<sequence>MFKRKEIPTMPHKNCINFALTIAQHEVFLVFSNALSRFGITPGQYGVLTCLWDKETSITPKEIAQTLHVENSTISGVLDRMQKQGLVTRILNPNNRRSIRVEATEKGWQLKDPLLHEIDSLNQRLLSNLTPAERQELFRLLGRIQGVSLSS</sequence>
<dbReference type="GO" id="GO:0003700">
    <property type="term" value="F:DNA-binding transcription factor activity"/>
    <property type="evidence" value="ECO:0007669"/>
    <property type="project" value="InterPro"/>
</dbReference>
<dbReference type="EMBL" id="LSDT01000014">
    <property type="protein sequence ID" value="KXB92357.1"/>
    <property type="molecule type" value="Genomic_DNA"/>
</dbReference>
<dbReference type="PATRIC" id="fig|1588748.3.peg.457"/>
<evidence type="ECO:0000313" key="3">
    <source>
        <dbReference type="Proteomes" id="UP000070160"/>
    </source>
</evidence>
<keyword evidence="3" id="KW-1185">Reference proteome</keyword>
<organism evidence="2 3">
    <name type="scientific">Megasphaera hutchinsoni</name>
    <dbReference type="NCBI Taxonomy" id="1588748"/>
    <lineage>
        <taxon>Bacteria</taxon>
        <taxon>Bacillati</taxon>
        <taxon>Bacillota</taxon>
        <taxon>Negativicutes</taxon>
        <taxon>Veillonellales</taxon>
        <taxon>Veillonellaceae</taxon>
        <taxon>Megasphaera</taxon>
    </lineage>
</organism>
<dbReference type="InterPro" id="IPR039422">
    <property type="entry name" value="MarR/SlyA-like"/>
</dbReference>
<dbReference type="Gene3D" id="1.10.10.10">
    <property type="entry name" value="Winged helix-like DNA-binding domain superfamily/Winged helix DNA-binding domain"/>
    <property type="match status" value="1"/>
</dbReference>
<reference evidence="3" key="1">
    <citation type="submission" date="2016-01" db="EMBL/GenBank/DDBJ databases">
        <authorList>
            <person name="Mitreva M."/>
            <person name="Pepin K.H."/>
            <person name="Mihindukulasuriya K.A."/>
            <person name="Fulton R."/>
            <person name="Fronick C."/>
            <person name="O'Laughlin M."/>
            <person name="Miner T."/>
            <person name="Herter B."/>
            <person name="Rosa B.A."/>
            <person name="Cordes M."/>
            <person name="Tomlinson C."/>
            <person name="Wollam A."/>
            <person name="Palsikar V.B."/>
            <person name="Mardis E.R."/>
            <person name="Wilson R.K."/>
        </authorList>
    </citation>
    <scope>NUCLEOTIDE SEQUENCE [LARGE SCALE GENOMIC DNA]</scope>
    <source>
        <strain evidence="3">KA00182</strain>
    </source>
</reference>
<comment type="caution">
    <text evidence="2">The sequence shown here is derived from an EMBL/GenBank/DDBJ whole genome shotgun (WGS) entry which is preliminary data.</text>
</comment>
<dbReference type="InterPro" id="IPR036390">
    <property type="entry name" value="WH_DNA-bd_sf"/>
</dbReference>
<evidence type="ECO:0000259" key="1">
    <source>
        <dbReference type="PROSITE" id="PS50995"/>
    </source>
</evidence>
<dbReference type="PANTHER" id="PTHR33164">
    <property type="entry name" value="TRANSCRIPTIONAL REGULATOR, MARR FAMILY"/>
    <property type="match status" value="1"/>
</dbReference>
<dbReference type="STRING" id="1588748.HMPREF3182_00474"/>
<proteinExistence type="predicted"/>
<dbReference type="InterPro" id="IPR036388">
    <property type="entry name" value="WH-like_DNA-bd_sf"/>
</dbReference>
<dbReference type="SUPFAM" id="SSF46785">
    <property type="entry name" value="Winged helix' DNA-binding domain"/>
    <property type="match status" value="1"/>
</dbReference>
<dbReference type="GO" id="GO:0006950">
    <property type="term" value="P:response to stress"/>
    <property type="evidence" value="ECO:0007669"/>
    <property type="project" value="TreeGrafter"/>
</dbReference>
<gene>
    <name evidence="2" type="ORF">HMPREF3182_00474</name>
</gene>
<dbReference type="InterPro" id="IPR000835">
    <property type="entry name" value="HTH_MarR-typ"/>
</dbReference>
<dbReference type="PRINTS" id="PR00598">
    <property type="entry name" value="HTHMARR"/>
</dbReference>
<name>A0A134CJP8_9FIRM</name>
<dbReference type="AlphaFoldDB" id="A0A134CJP8"/>
<dbReference type="PROSITE" id="PS50995">
    <property type="entry name" value="HTH_MARR_2"/>
    <property type="match status" value="1"/>
</dbReference>
<dbReference type="Pfam" id="PF01047">
    <property type="entry name" value="MarR"/>
    <property type="match status" value="1"/>
</dbReference>
<dbReference type="Proteomes" id="UP000070160">
    <property type="component" value="Unassembled WGS sequence"/>
</dbReference>
<evidence type="ECO:0000313" key="2">
    <source>
        <dbReference type="EMBL" id="KXB92357.1"/>
    </source>
</evidence>
<dbReference type="SMART" id="SM00347">
    <property type="entry name" value="HTH_MARR"/>
    <property type="match status" value="1"/>
</dbReference>
<protein>
    <submittedName>
        <fullName evidence="2">Transcriptional regulator, MarR family</fullName>
    </submittedName>
</protein>
<accession>A0A134CJP8</accession>
<dbReference type="PANTHER" id="PTHR33164:SF43">
    <property type="entry name" value="HTH-TYPE TRANSCRIPTIONAL REPRESSOR YETL"/>
    <property type="match status" value="1"/>
</dbReference>
<feature type="domain" description="HTH marR-type" evidence="1">
    <location>
        <begin position="13"/>
        <end position="146"/>
    </location>
</feature>